<name>A0A835J1P7_9ROSI</name>
<dbReference type="PANTHER" id="PTHR31945:SF26">
    <property type="entry name" value="TRANSCRIPTION FACTOR BHLH35"/>
    <property type="match status" value="1"/>
</dbReference>
<reference evidence="8 9" key="1">
    <citation type="submission" date="2020-10" db="EMBL/GenBank/DDBJ databases">
        <title>Plant Genome Project.</title>
        <authorList>
            <person name="Zhang R.-G."/>
        </authorList>
    </citation>
    <scope>NUCLEOTIDE SEQUENCE [LARGE SCALE GENOMIC DNA]</scope>
    <source>
        <strain evidence="8">FAFU-HL-1</strain>
        <tissue evidence="8">Leaf</tissue>
    </source>
</reference>
<keyword evidence="4" id="KW-0539">Nucleus</keyword>
<evidence type="ECO:0000256" key="1">
    <source>
        <dbReference type="ARBA" id="ARBA00004123"/>
    </source>
</evidence>
<dbReference type="GO" id="GO:0005634">
    <property type="term" value="C:nucleus"/>
    <property type="evidence" value="ECO:0007669"/>
    <property type="project" value="UniProtKB-SubCell"/>
</dbReference>
<dbReference type="GO" id="GO:0043565">
    <property type="term" value="F:sequence-specific DNA binding"/>
    <property type="evidence" value="ECO:0007669"/>
    <property type="project" value="TreeGrafter"/>
</dbReference>
<feature type="domain" description="BHLH" evidence="7">
    <location>
        <begin position="79"/>
        <end position="128"/>
    </location>
</feature>
<keyword evidence="9" id="KW-1185">Reference proteome</keyword>
<dbReference type="PROSITE" id="PS50888">
    <property type="entry name" value="BHLH"/>
    <property type="match status" value="1"/>
</dbReference>
<evidence type="ECO:0000256" key="4">
    <source>
        <dbReference type="ARBA" id="ARBA00023242"/>
    </source>
</evidence>
<accession>A0A835J1P7</accession>
<dbReference type="PANTHER" id="PTHR31945">
    <property type="entry name" value="TRANSCRIPTION FACTOR SCREAM2-RELATED"/>
    <property type="match status" value="1"/>
</dbReference>
<protein>
    <recommendedName>
        <fullName evidence="7">BHLH domain-containing protein</fullName>
    </recommendedName>
</protein>
<dbReference type="Pfam" id="PF00010">
    <property type="entry name" value="HLH"/>
    <property type="match status" value="1"/>
</dbReference>
<dbReference type="AlphaFoldDB" id="A0A835J1P7"/>
<dbReference type="GO" id="GO:0003700">
    <property type="term" value="F:DNA-binding transcription factor activity"/>
    <property type="evidence" value="ECO:0007669"/>
    <property type="project" value="TreeGrafter"/>
</dbReference>
<dbReference type="InterPro" id="IPR054502">
    <property type="entry name" value="bHLH-TF_ACT-like_plant"/>
</dbReference>
<evidence type="ECO:0000259" key="7">
    <source>
        <dbReference type="PROSITE" id="PS50888"/>
    </source>
</evidence>
<evidence type="ECO:0000313" key="8">
    <source>
        <dbReference type="EMBL" id="KAF9662957.1"/>
    </source>
</evidence>
<keyword evidence="3" id="KW-0804">Transcription</keyword>
<evidence type="ECO:0000256" key="2">
    <source>
        <dbReference type="ARBA" id="ARBA00023015"/>
    </source>
</evidence>
<dbReference type="InterPro" id="IPR011598">
    <property type="entry name" value="bHLH_dom"/>
</dbReference>
<dbReference type="Pfam" id="PF22754">
    <property type="entry name" value="bHLH-TF_ACT-like_plant"/>
    <property type="match status" value="1"/>
</dbReference>
<gene>
    <name evidence="8" type="ORF">SADUNF_Sadunf18G0108200</name>
</gene>
<dbReference type="InterPro" id="IPR036638">
    <property type="entry name" value="HLH_DNA-bd_sf"/>
</dbReference>
<feature type="region of interest" description="Disordered" evidence="6">
    <location>
        <begin position="62"/>
        <end position="89"/>
    </location>
</feature>
<keyword evidence="5" id="KW-0175">Coiled coil</keyword>
<proteinExistence type="predicted"/>
<evidence type="ECO:0000256" key="6">
    <source>
        <dbReference type="SAM" id="MobiDB-lite"/>
    </source>
</evidence>
<dbReference type="SUPFAM" id="SSF47459">
    <property type="entry name" value="HLH, helix-loop-helix DNA-binding domain"/>
    <property type="match status" value="1"/>
</dbReference>
<evidence type="ECO:0000256" key="3">
    <source>
        <dbReference type="ARBA" id="ARBA00023163"/>
    </source>
</evidence>
<feature type="coiled-coil region" evidence="5">
    <location>
        <begin position="118"/>
        <end position="150"/>
    </location>
</feature>
<keyword evidence="2" id="KW-0805">Transcription regulation</keyword>
<evidence type="ECO:0000256" key="5">
    <source>
        <dbReference type="SAM" id="Coils"/>
    </source>
</evidence>
<dbReference type="GO" id="GO:0046983">
    <property type="term" value="F:protein dimerization activity"/>
    <property type="evidence" value="ECO:0007669"/>
    <property type="project" value="InterPro"/>
</dbReference>
<dbReference type="OrthoDB" id="623055at2759"/>
<dbReference type="Gene3D" id="4.10.280.10">
    <property type="entry name" value="Helix-loop-helix DNA-binding domain"/>
    <property type="match status" value="1"/>
</dbReference>
<evidence type="ECO:0000313" key="9">
    <source>
        <dbReference type="Proteomes" id="UP000657918"/>
    </source>
</evidence>
<sequence>MRKQNTPSQAKHHSSSLIEFFPLRQPHTQFMETSENNAGCQNSWEMTGMFWNDELNSLAMDQASSQNCDSSLPDGAASPIASKNRASERNRRKKFDDKLFALREAVPKISKLDKASIIKDAIDYIQDLQEEETRLQAEIMELESERLEKERGCEFERELPALLRSKKTKYDQISDHIAPTSYPIEVHQLTVSSMGEKTLSVSLTCSKAKEAMIRICEVFESLQLKIITATVTTFSGMVKKTVLIEKFGFHGVSNFADAEEKDHLKLKIERAISAISTPYNFEACN</sequence>
<organism evidence="8 9">
    <name type="scientific">Salix dunnii</name>
    <dbReference type="NCBI Taxonomy" id="1413687"/>
    <lineage>
        <taxon>Eukaryota</taxon>
        <taxon>Viridiplantae</taxon>
        <taxon>Streptophyta</taxon>
        <taxon>Embryophyta</taxon>
        <taxon>Tracheophyta</taxon>
        <taxon>Spermatophyta</taxon>
        <taxon>Magnoliopsida</taxon>
        <taxon>eudicotyledons</taxon>
        <taxon>Gunneridae</taxon>
        <taxon>Pentapetalae</taxon>
        <taxon>rosids</taxon>
        <taxon>fabids</taxon>
        <taxon>Malpighiales</taxon>
        <taxon>Salicaceae</taxon>
        <taxon>Saliceae</taxon>
        <taxon>Salix</taxon>
    </lineage>
</organism>
<dbReference type="InterPro" id="IPR051358">
    <property type="entry name" value="TF_AMS/ICE1/BHLH6-like"/>
</dbReference>
<dbReference type="EMBL" id="JADGMS010000018">
    <property type="protein sequence ID" value="KAF9662957.1"/>
    <property type="molecule type" value="Genomic_DNA"/>
</dbReference>
<dbReference type="Proteomes" id="UP000657918">
    <property type="component" value="Unassembled WGS sequence"/>
</dbReference>
<dbReference type="SMART" id="SM00353">
    <property type="entry name" value="HLH"/>
    <property type="match status" value="1"/>
</dbReference>
<comment type="caution">
    <text evidence="8">The sequence shown here is derived from an EMBL/GenBank/DDBJ whole genome shotgun (WGS) entry which is preliminary data.</text>
</comment>
<comment type="subcellular location">
    <subcellularLocation>
        <location evidence="1">Nucleus</location>
    </subcellularLocation>
</comment>